<dbReference type="InterPro" id="IPR008490">
    <property type="entry name" value="Transposase_InsH_N"/>
</dbReference>
<evidence type="ECO:0000259" key="1">
    <source>
        <dbReference type="Pfam" id="PF05598"/>
    </source>
</evidence>
<sequence length="201" mass="22209">MGMGRRPDERQQELWIATSRAASAPQHIFYDKLNQLLDEAGFDAFVEELCEPFYKQAGRRSIPPGRSFRMLLIGYFKGSDSQRGIAWPCSDSLSLRKFLFISTGEDDDPTDTDSRILKMKDGRTHLAYKAEHTVDPDSGAPHAAVLLKRTFQSGNVPGMPVAHARGRPRVVVRINVSAEAPCGCQVRLPGSNADPLHGGCR</sequence>
<dbReference type="OrthoDB" id="106677at2"/>
<reference evidence="2 3" key="1">
    <citation type="submission" date="2019-02" db="EMBL/GenBank/DDBJ databases">
        <title>Deep-cultivation of Planctomycetes and their phenomic and genomic characterization uncovers novel biology.</title>
        <authorList>
            <person name="Wiegand S."/>
            <person name="Jogler M."/>
            <person name="Boedeker C."/>
            <person name="Pinto D."/>
            <person name="Vollmers J."/>
            <person name="Rivas-Marin E."/>
            <person name="Kohn T."/>
            <person name="Peeters S.H."/>
            <person name="Heuer A."/>
            <person name="Rast P."/>
            <person name="Oberbeckmann S."/>
            <person name="Bunk B."/>
            <person name="Jeske O."/>
            <person name="Meyerdierks A."/>
            <person name="Storesund J.E."/>
            <person name="Kallscheuer N."/>
            <person name="Luecker S."/>
            <person name="Lage O.M."/>
            <person name="Pohl T."/>
            <person name="Merkel B.J."/>
            <person name="Hornburger P."/>
            <person name="Mueller R.-W."/>
            <person name="Bruemmer F."/>
            <person name="Labrenz M."/>
            <person name="Spormann A.M."/>
            <person name="Op den Camp H."/>
            <person name="Overmann J."/>
            <person name="Amann R."/>
            <person name="Jetten M.S.M."/>
            <person name="Mascher T."/>
            <person name="Medema M.H."/>
            <person name="Devos D.P."/>
            <person name="Kaster A.-K."/>
            <person name="Ovreas L."/>
            <person name="Rohde M."/>
            <person name="Galperin M.Y."/>
            <person name="Jogler C."/>
        </authorList>
    </citation>
    <scope>NUCLEOTIDE SEQUENCE [LARGE SCALE GENOMIC DNA]</scope>
    <source>
        <strain evidence="2 3">Mal4</strain>
    </source>
</reference>
<proteinExistence type="predicted"/>
<evidence type="ECO:0000313" key="3">
    <source>
        <dbReference type="Proteomes" id="UP000320496"/>
    </source>
</evidence>
<dbReference type="Proteomes" id="UP000320496">
    <property type="component" value="Chromosome"/>
</dbReference>
<keyword evidence="3" id="KW-1185">Reference proteome</keyword>
<accession>A0A517ZFR4</accession>
<feature type="domain" description="Transposase InsH N-terminal" evidence="1">
    <location>
        <begin position="25"/>
        <end position="102"/>
    </location>
</feature>
<organism evidence="2 3">
    <name type="scientific">Maioricimonas rarisocia</name>
    <dbReference type="NCBI Taxonomy" id="2528026"/>
    <lineage>
        <taxon>Bacteria</taxon>
        <taxon>Pseudomonadati</taxon>
        <taxon>Planctomycetota</taxon>
        <taxon>Planctomycetia</taxon>
        <taxon>Planctomycetales</taxon>
        <taxon>Planctomycetaceae</taxon>
        <taxon>Maioricimonas</taxon>
    </lineage>
</organism>
<dbReference type="KEGG" id="mri:Mal4_56480"/>
<evidence type="ECO:0000313" key="2">
    <source>
        <dbReference type="EMBL" id="QDU41282.1"/>
    </source>
</evidence>
<protein>
    <recommendedName>
        <fullName evidence="1">Transposase InsH N-terminal domain-containing protein</fullName>
    </recommendedName>
</protein>
<dbReference type="Pfam" id="PF05598">
    <property type="entry name" value="DUF772"/>
    <property type="match status" value="1"/>
</dbReference>
<name>A0A517ZFR4_9PLAN</name>
<dbReference type="EMBL" id="CP036275">
    <property type="protein sequence ID" value="QDU41282.1"/>
    <property type="molecule type" value="Genomic_DNA"/>
</dbReference>
<gene>
    <name evidence="2" type="ORF">Mal4_56480</name>
</gene>
<dbReference type="AlphaFoldDB" id="A0A517ZFR4"/>